<keyword evidence="2" id="KW-1185">Reference proteome</keyword>
<organism evidence="1 2">
    <name type="scientific">Falsiroseomonas tokyonensis</name>
    <dbReference type="NCBI Taxonomy" id="430521"/>
    <lineage>
        <taxon>Bacteria</taxon>
        <taxon>Pseudomonadati</taxon>
        <taxon>Pseudomonadota</taxon>
        <taxon>Alphaproteobacteria</taxon>
        <taxon>Acetobacterales</taxon>
        <taxon>Roseomonadaceae</taxon>
        <taxon>Falsiroseomonas</taxon>
    </lineage>
</organism>
<reference evidence="2" key="1">
    <citation type="journal article" date="2019" name="Int. J. Syst. Evol. Microbiol.">
        <title>The Global Catalogue of Microorganisms (GCM) 10K type strain sequencing project: providing services to taxonomists for standard genome sequencing and annotation.</title>
        <authorList>
            <consortium name="The Broad Institute Genomics Platform"/>
            <consortium name="The Broad Institute Genome Sequencing Center for Infectious Disease"/>
            <person name="Wu L."/>
            <person name="Ma J."/>
        </authorList>
    </citation>
    <scope>NUCLEOTIDE SEQUENCE [LARGE SCALE GENOMIC DNA]</scope>
    <source>
        <strain evidence="2">CGMCC 1.16855</strain>
    </source>
</reference>
<name>A0ABV7C4X2_9PROT</name>
<accession>A0ABV7C4X2</accession>
<protein>
    <submittedName>
        <fullName evidence="1">Uncharacterized protein</fullName>
    </submittedName>
</protein>
<evidence type="ECO:0000313" key="1">
    <source>
        <dbReference type="EMBL" id="MFC3003768.1"/>
    </source>
</evidence>
<evidence type="ECO:0000313" key="2">
    <source>
        <dbReference type="Proteomes" id="UP001595420"/>
    </source>
</evidence>
<proteinExistence type="predicted"/>
<dbReference type="RefSeq" id="WP_216840212.1">
    <property type="nucleotide sequence ID" value="NZ_JAFNJS010000015.1"/>
</dbReference>
<sequence>MQATSVRIYRTLVPGLTNVTNRLRYYSFYCWTVATFNREVHNNDTAHWRRFIRRAEALLALASYRHDRDRSGGMAGREWAERLDRERLLDGISVLDLSIQDAAATRARSLDSYLGAIGGNFGQFYIASMLEVGLLSPSKGVPLIADGPGRAMAAAYRQAVGPMGDVALKAILTGEVAVADLEAIGEAMGPHCIQLPSEEMNLLRGFIRGDGGRPGVGGARRSSAWLLLHYMRRLREVGGDPKKHKDDHVREAFYNGLMPGKEPFEAPGETVKVWRAYQANELCHAALAAIFNVMLNHAERADGPAPDVLCAEVSGRLAEAAGATTSWADWAEACGERFTQKEAELEDAARRCLVKLPEQEGLPEGAVEALQLLGTLWARWAARQDGVLAVVDRHAGGGARSLSAVLRTLNDHRDQPLAEALASVMRLHLIRQHLEIAGHKLLANSLDTFHFTLEDGRVCESYTRAFFNTAPRLTNLSRFLEDARYHEGNQLTADGHAFLDSHAPD</sequence>
<gene>
    <name evidence="1" type="ORF">ACFOD3_27995</name>
</gene>
<dbReference type="EMBL" id="JBHRSB010000015">
    <property type="protein sequence ID" value="MFC3003768.1"/>
    <property type="molecule type" value="Genomic_DNA"/>
</dbReference>
<dbReference type="Proteomes" id="UP001595420">
    <property type="component" value="Unassembled WGS sequence"/>
</dbReference>
<comment type="caution">
    <text evidence="1">The sequence shown here is derived from an EMBL/GenBank/DDBJ whole genome shotgun (WGS) entry which is preliminary data.</text>
</comment>